<proteinExistence type="predicted"/>
<dbReference type="InterPro" id="IPR000943">
    <property type="entry name" value="RNA_pol_sigma70"/>
</dbReference>
<dbReference type="PRINTS" id="PR00046">
    <property type="entry name" value="SIGMA70FCT"/>
</dbReference>
<dbReference type="SUPFAM" id="SSF88946">
    <property type="entry name" value="Sigma2 domain of RNA polymerase sigma factors"/>
    <property type="match status" value="1"/>
</dbReference>
<evidence type="ECO:0000259" key="5">
    <source>
        <dbReference type="Pfam" id="PF00140"/>
    </source>
</evidence>
<dbReference type="EMBL" id="FOSC01000009">
    <property type="protein sequence ID" value="SFK05049.1"/>
    <property type="molecule type" value="Genomic_DNA"/>
</dbReference>
<dbReference type="InterPro" id="IPR014284">
    <property type="entry name" value="RNA_pol_sigma-70_dom"/>
</dbReference>
<dbReference type="GO" id="GO:0006352">
    <property type="term" value="P:DNA-templated transcription initiation"/>
    <property type="evidence" value="ECO:0007669"/>
    <property type="project" value="InterPro"/>
</dbReference>
<dbReference type="CDD" id="cd06171">
    <property type="entry name" value="Sigma70_r4"/>
    <property type="match status" value="1"/>
</dbReference>
<dbReference type="InterPro" id="IPR013324">
    <property type="entry name" value="RNA_pol_sigma_r3/r4-like"/>
</dbReference>
<dbReference type="Pfam" id="PF00140">
    <property type="entry name" value="Sigma70_r1_2"/>
    <property type="match status" value="1"/>
</dbReference>
<evidence type="ECO:0000259" key="7">
    <source>
        <dbReference type="Pfam" id="PF04542"/>
    </source>
</evidence>
<evidence type="ECO:0000313" key="9">
    <source>
        <dbReference type="EMBL" id="SFK05049.1"/>
    </source>
</evidence>
<dbReference type="Gene3D" id="1.10.10.10">
    <property type="entry name" value="Winged helix-like DNA-binding domain superfamily/Winged helix DNA-binding domain"/>
    <property type="match status" value="2"/>
</dbReference>
<feature type="domain" description="RNA polymerase sigma-70 region 1.2" evidence="5">
    <location>
        <begin position="24"/>
        <end position="45"/>
    </location>
</feature>
<keyword evidence="2" id="KW-0731">Sigma factor</keyword>
<dbReference type="AlphaFoldDB" id="A0A1I3WCW4"/>
<gene>
    <name evidence="9" type="ORF">SAMN05216429_109129</name>
</gene>
<accession>A0A1I3WCW4</accession>
<dbReference type="InterPro" id="IPR013325">
    <property type="entry name" value="RNA_pol_sigma_r2"/>
</dbReference>
<keyword evidence="10" id="KW-1185">Reference proteome</keyword>
<evidence type="ECO:0000256" key="2">
    <source>
        <dbReference type="ARBA" id="ARBA00023082"/>
    </source>
</evidence>
<feature type="domain" description="RNA polymerase sigma-70 region 3" evidence="6">
    <location>
        <begin position="186"/>
        <end position="255"/>
    </location>
</feature>
<dbReference type="InterPro" id="IPR007624">
    <property type="entry name" value="RNA_pol_sigma70_r3"/>
</dbReference>
<evidence type="ECO:0000313" key="10">
    <source>
        <dbReference type="Proteomes" id="UP000199445"/>
    </source>
</evidence>
<dbReference type="InterPro" id="IPR009042">
    <property type="entry name" value="RNA_pol_sigma70_r1_2"/>
</dbReference>
<name>A0A1I3WCW4_9GAMM</name>
<dbReference type="InterPro" id="IPR050239">
    <property type="entry name" value="Sigma-70_RNA_pol_init_factors"/>
</dbReference>
<dbReference type="Pfam" id="PF04542">
    <property type="entry name" value="Sigma70_r2"/>
    <property type="match status" value="1"/>
</dbReference>
<organism evidence="9 10">
    <name type="scientific">Marinobacter persicus</name>
    <dbReference type="NCBI Taxonomy" id="930118"/>
    <lineage>
        <taxon>Bacteria</taxon>
        <taxon>Pseudomonadati</taxon>
        <taxon>Pseudomonadota</taxon>
        <taxon>Gammaproteobacteria</taxon>
        <taxon>Pseudomonadales</taxon>
        <taxon>Marinobacteraceae</taxon>
        <taxon>Marinobacter</taxon>
    </lineage>
</organism>
<evidence type="ECO:0000256" key="1">
    <source>
        <dbReference type="ARBA" id="ARBA00023015"/>
    </source>
</evidence>
<keyword evidence="3" id="KW-0238">DNA-binding</keyword>
<dbReference type="Pfam" id="PF04545">
    <property type="entry name" value="Sigma70_r4"/>
    <property type="match status" value="1"/>
</dbReference>
<dbReference type="Pfam" id="PF04539">
    <property type="entry name" value="Sigma70_r3"/>
    <property type="match status" value="1"/>
</dbReference>
<dbReference type="Proteomes" id="UP000199445">
    <property type="component" value="Unassembled WGS sequence"/>
</dbReference>
<keyword evidence="1" id="KW-0805">Transcription regulation</keyword>
<evidence type="ECO:0000256" key="4">
    <source>
        <dbReference type="ARBA" id="ARBA00023163"/>
    </source>
</evidence>
<feature type="domain" description="RNA polymerase sigma-70 region 2" evidence="7">
    <location>
        <begin position="101"/>
        <end position="162"/>
    </location>
</feature>
<protein>
    <submittedName>
        <fullName evidence="9">RNA polymerase nonessential primary-like sigma factor</fullName>
    </submittedName>
</protein>
<dbReference type="SUPFAM" id="SSF88659">
    <property type="entry name" value="Sigma3 and sigma4 domains of RNA polymerase sigma factors"/>
    <property type="match status" value="2"/>
</dbReference>
<dbReference type="PANTHER" id="PTHR30603:SF47">
    <property type="entry name" value="RNA POLYMERASE SIGMA FACTOR SIGD, CHLOROPLASTIC"/>
    <property type="match status" value="1"/>
</dbReference>
<dbReference type="NCBIfam" id="TIGR02937">
    <property type="entry name" value="sigma70-ECF"/>
    <property type="match status" value="1"/>
</dbReference>
<sequence length="344" mass="38749">MMADQLVDDVVLRKDGAGDRSSLVNLYFREAGRHPLLSPAEERRLCRKLAFCYRVIAAEISIDSAEDLSFKKTVAVAQLSQRLTSRSRRAICLANACRTRLIERNLRLAVHGAKRFSKSDVPLSDLIQEANIGLIKAADRFVPAKGFRFSTYAHWWINQEVHSCVQRGIRTVHLPENIGDELRNHRKIVAQLYQTKGREPTQTEVAEVTGTNISRIGELRALMANNVSTNAALMDDSSATFGDTLEASEVLTPEYQLLTLDFRQSVRNLLGSLSLREKEVVYRRYGIETQKEETLQLISESLGISRERVRQIEKNALKKIAAVYRQSASSPDGSSSRLSEESYH</sequence>
<evidence type="ECO:0000259" key="8">
    <source>
        <dbReference type="Pfam" id="PF04545"/>
    </source>
</evidence>
<reference evidence="9 10" key="1">
    <citation type="submission" date="2016-10" db="EMBL/GenBank/DDBJ databases">
        <authorList>
            <person name="de Groot N.N."/>
        </authorList>
    </citation>
    <scope>NUCLEOTIDE SEQUENCE [LARGE SCALE GENOMIC DNA]</scope>
    <source>
        <strain evidence="9 10">IBRC-M 10445</strain>
    </source>
</reference>
<dbReference type="InterPro" id="IPR007630">
    <property type="entry name" value="RNA_pol_sigma70_r4"/>
</dbReference>
<dbReference type="RefSeq" id="WP_227663561.1">
    <property type="nucleotide sequence ID" value="NZ_BMYN01000005.1"/>
</dbReference>
<dbReference type="GO" id="GO:0003677">
    <property type="term" value="F:DNA binding"/>
    <property type="evidence" value="ECO:0007669"/>
    <property type="project" value="UniProtKB-KW"/>
</dbReference>
<dbReference type="PANTHER" id="PTHR30603">
    <property type="entry name" value="RNA POLYMERASE SIGMA FACTOR RPO"/>
    <property type="match status" value="1"/>
</dbReference>
<feature type="domain" description="RNA polymerase sigma-70 region 4" evidence="8">
    <location>
        <begin position="269"/>
        <end position="320"/>
    </location>
</feature>
<evidence type="ECO:0000259" key="6">
    <source>
        <dbReference type="Pfam" id="PF04539"/>
    </source>
</evidence>
<dbReference type="InterPro" id="IPR036388">
    <property type="entry name" value="WH-like_DNA-bd_sf"/>
</dbReference>
<dbReference type="GO" id="GO:0016987">
    <property type="term" value="F:sigma factor activity"/>
    <property type="evidence" value="ECO:0007669"/>
    <property type="project" value="UniProtKB-KW"/>
</dbReference>
<dbReference type="InterPro" id="IPR007627">
    <property type="entry name" value="RNA_pol_sigma70_r2"/>
</dbReference>
<evidence type="ECO:0000256" key="3">
    <source>
        <dbReference type="ARBA" id="ARBA00023125"/>
    </source>
</evidence>
<keyword evidence="4" id="KW-0804">Transcription</keyword>
<dbReference type="Gene3D" id="1.20.120.1810">
    <property type="match status" value="1"/>
</dbReference>